<name>A0A060T415_BLAAD</name>
<evidence type="ECO:0000256" key="1">
    <source>
        <dbReference type="ARBA" id="ARBA00004141"/>
    </source>
</evidence>
<keyword evidence="3 5" id="KW-1133">Transmembrane helix</keyword>
<evidence type="ECO:0000256" key="2">
    <source>
        <dbReference type="ARBA" id="ARBA00022692"/>
    </source>
</evidence>
<evidence type="ECO:0000256" key="3">
    <source>
        <dbReference type="ARBA" id="ARBA00022989"/>
    </source>
</evidence>
<protein>
    <submittedName>
        <fullName evidence="7">ARAD1C44880p</fullName>
    </submittedName>
</protein>
<evidence type="ECO:0000259" key="6">
    <source>
        <dbReference type="Pfam" id="PF06398"/>
    </source>
</evidence>
<dbReference type="PhylomeDB" id="A0A060T415"/>
<dbReference type="Pfam" id="PF06398">
    <property type="entry name" value="Pex24p"/>
    <property type="match status" value="1"/>
</dbReference>
<dbReference type="InterPro" id="IPR052816">
    <property type="entry name" value="Peroxisomal_Membrane_PEX28-32"/>
</dbReference>
<evidence type="ECO:0000256" key="5">
    <source>
        <dbReference type="SAM" id="Phobius"/>
    </source>
</evidence>
<keyword evidence="2 5" id="KW-0812">Transmembrane</keyword>
<feature type="transmembrane region" description="Helical" evidence="5">
    <location>
        <begin position="231"/>
        <end position="254"/>
    </location>
</feature>
<evidence type="ECO:0000313" key="7">
    <source>
        <dbReference type="EMBL" id="CDP35850.1"/>
    </source>
</evidence>
<dbReference type="EMBL" id="HG937693">
    <property type="protein sequence ID" value="CDP35850.1"/>
    <property type="molecule type" value="Genomic_DNA"/>
</dbReference>
<feature type="transmembrane region" description="Helical" evidence="5">
    <location>
        <begin position="260"/>
        <end position="279"/>
    </location>
</feature>
<gene>
    <name evidence="7" type="ORF">GNLVRS02_ARAD1C44880g</name>
</gene>
<proteinExistence type="predicted"/>
<reference evidence="7" key="2">
    <citation type="submission" date="2014-06" db="EMBL/GenBank/DDBJ databases">
        <title>The complete genome of Blastobotrys (Arxula) adeninivorans LS3 - a yeast of biotechnological interest.</title>
        <authorList>
            <person name="Kunze G."/>
            <person name="Gaillardin C."/>
            <person name="Czernicka M."/>
            <person name="Durrens P."/>
            <person name="Martin T."/>
            <person name="Boer E."/>
            <person name="Gabaldon T."/>
            <person name="Cruz J."/>
            <person name="Talla E."/>
            <person name="Marck C."/>
            <person name="Goffeau A."/>
            <person name="Barbe V."/>
            <person name="Baret P."/>
            <person name="Baronian K."/>
            <person name="Beier S."/>
            <person name="Bleykasten C."/>
            <person name="Bode R."/>
            <person name="Casaregola S."/>
            <person name="Despons L."/>
            <person name="Fairhead C."/>
            <person name="Giersberg M."/>
            <person name="Gierski P."/>
            <person name="Hahnel U."/>
            <person name="Hartmann A."/>
            <person name="Jankowska D."/>
            <person name="Jubin C."/>
            <person name="Jung P."/>
            <person name="Lafontaine I."/>
            <person name="Leh-Louis V."/>
            <person name="Lemaire M."/>
            <person name="Marcet-Houben M."/>
            <person name="Mascher M."/>
            <person name="Morel G."/>
            <person name="Richard G.-F."/>
            <person name="Riechen J."/>
            <person name="Sacerdot C."/>
            <person name="Sarkar A."/>
            <person name="Savel G."/>
            <person name="Schacherer J."/>
            <person name="Sherman D."/>
            <person name="Straub M.-L."/>
            <person name="Stein N."/>
            <person name="Thierry A."/>
            <person name="Trautwein-Schult A."/>
            <person name="Westhof E."/>
            <person name="Worch S."/>
            <person name="Dujon B."/>
            <person name="Souciet J.-L."/>
            <person name="Wincker P."/>
            <person name="Scholz U."/>
            <person name="Neuveglise N."/>
        </authorList>
    </citation>
    <scope>NUCLEOTIDE SEQUENCE</scope>
    <source>
        <strain evidence="7">LS3</strain>
    </source>
</reference>
<sequence length="433" mass="50749">MDAHRNKTLAHMWRFASLPVVEQENRQCRMDSSTSHNERAQSPSLSLPDRLFARFMARSLSVSAKEQLDLRLRRQSERPPFSVHVMDQNFRLMMSRMTILYDIYYAIKEFLIWKRPEVTLSVLLLYTHICMNPQLLVVLPLALFIIGVMVPAYAKRHPPEPVNIGSNPIPAKGPPLREAAVPKPVPDFSREFLFNLVDTQNLMQDYTVAYDFIVEVLTTFAFFVDEPRSSLIFMILTGSIIPLYILTPIVYSIVPWRITFVVLGWTALTLSSPVGLVLMDTIDFDYVKWAKQLDAKLNLIAQEFDFESDKEEREVEVFELQEFDYANNQWGPSLFTPDPYRITTFSLSIVRPKGVRELEDVLPPVEWEFKSPEWHLDYFPLDWIKTHKIDNVTDVDQEFKWVYDDDKSTGKRHPQWRRRRYVRTCVRMDITKS</sequence>
<comment type="subcellular location">
    <subcellularLocation>
        <location evidence="1">Membrane</location>
        <topology evidence="1">Multi-pass membrane protein</topology>
    </subcellularLocation>
</comment>
<dbReference type="GO" id="GO:0007031">
    <property type="term" value="P:peroxisome organization"/>
    <property type="evidence" value="ECO:0007669"/>
    <property type="project" value="UniProtKB-ARBA"/>
</dbReference>
<reference evidence="7" key="1">
    <citation type="submission" date="2014-02" db="EMBL/GenBank/DDBJ databases">
        <authorList>
            <person name="Genoscope - CEA"/>
        </authorList>
    </citation>
    <scope>NUCLEOTIDE SEQUENCE</scope>
    <source>
        <strain evidence="7">LS3</strain>
    </source>
</reference>
<evidence type="ECO:0000256" key="4">
    <source>
        <dbReference type="ARBA" id="ARBA00023136"/>
    </source>
</evidence>
<accession>A0A060T415</accession>
<feature type="transmembrane region" description="Helical" evidence="5">
    <location>
        <begin position="135"/>
        <end position="154"/>
    </location>
</feature>
<dbReference type="PANTHER" id="PTHR28304:SF2">
    <property type="entry name" value="PEROXISOMAL MEMBRANE PROTEIN PEX29"/>
    <property type="match status" value="1"/>
</dbReference>
<dbReference type="AlphaFoldDB" id="A0A060T415"/>
<keyword evidence="4 5" id="KW-0472">Membrane</keyword>
<feature type="transmembrane region" description="Helical" evidence="5">
    <location>
        <begin position="206"/>
        <end position="224"/>
    </location>
</feature>
<dbReference type="InterPro" id="IPR010482">
    <property type="entry name" value="TECPR1-like_DysF"/>
</dbReference>
<feature type="domain" description="TECPR1-like DysF" evidence="6">
    <location>
        <begin position="80"/>
        <end position="423"/>
    </location>
</feature>
<dbReference type="GO" id="GO:0005778">
    <property type="term" value="C:peroxisomal membrane"/>
    <property type="evidence" value="ECO:0007669"/>
    <property type="project" value="TreeGrafter"/>
</dbReference>
<dbReference type="PANTHER" id="PTHR28304">
    <property type="entry name" value="PEROXISOMAL MEMBRANE PROTEIN PEX29"/>
    <property type="match status" value="1"/>
</dbReference>
<organism evidence="7">
    <name type="scientific">Blastobotrys adeninivorans</name>
    <name type="common">Yeast</name>
    <name type="synonym">Arxula adeninivorans</name>
    <dbReference type="NCBI Taxonomy" id="409370"/>
    <lineage>
        <taxon>Eukaryota</taxon>
        <taxon>Fungi</taxon>
        <taxon>Dikarya</taxon>
        <taxon>Ascomycota</taxon>
        <taxon>Saccharomycotina</taxon>
        <taxon>Dipodascomycetes</taxon>
        <taxon>Dipodascales</taxon>
        <taxon>Trichomonascaceae</taxon>
        <taxon>Blastobotrys</taxon>
    </lineage>
</organism>